<dbReference type="Proteomes" id="UP000319825">
    <property type="component" value="Unassembled WGS sequence"/>
</dbReference>
<dbReference type="AlphaFoldDB" id="A0A562IGA8"/>
<feature type="domain" description="Phosphotyrosine protein phosphatase I" evidence="1">
    <location>
        <begin position="3"/>
        <end position="182"/>
    </location>
</feature>
<dbReference type="Gene3D" id="3.40.50.2300">
    <property type="match status" value="1"/>
</dbReference>
<dbReference type="PANTHER" id="PTHR11717:SF31">
    <property type="entry name" value="LOW MOLECULAR WEIGHT PROTEIN-TYROSINE-PHOSPHATASE ETP-RELATED"/>
    <property type="match status" value="1"/>
</dbReference>
<keyword evidence="3" id="KW-1185">Reference proteome</keyword>
<gene>
    <name evidence="2" type="ORF">JD77_04871</name>
</gene>
<reference evidence="2 3" key="1">
    <citation type="submission" date="2019-07" db="EMBL/GenBank/DDBJ databases">
        <title>R&amp;d 2014.</title>
        <authorList>
            <person name="Klenk H.-P."/>
        </authorList>
    </citation>
    <scope>NUCLEOTIDE SEQUENCE [LARGE SCALE GENOMIC DNA]</scope>
    <source>
        <strain evidence="2 3">DSM 43868</strain>
    </source>
</reference>
<dbReference type="InterPro" id="IPR023485">
    <property type="entry name" value="Ptyr_pPase"/>
</dbReference>
<dbReference type="SMART" id="SM00226">
    <property type="entry name" value="LMWPc"/>
    <property type="match status" value="1"/>
</dbReference>
<dbReference type="EMBL" id="VLKE01000001">
    <property type="protein sequence ID" value="TWH69856.1"/>
    <property type="molecule type" value="Genomic_DNA"/>
</dbReference>
<comment type="caution">
    <text evidence="2">The sequence shown here is derived from an EMBL/GenBank/DDBJ whole genome shotgun (WGS) entry which is preliminary data.</text>
</comment>
<dbReference type="SUPFAM" id="SSF52788">
    <property type="entry name" value="Phosphotyrosine protein phosphatases I"/>
    <property type="match status" value="1"/>
</dbReference>
<sequence length="187" mass="19696">MADRILFVCHANMCRSPMAEYLAGWLMAKLPIETASAGVAALEGRPMHPYAAPIAAATGRDPAEFRSRLLAPAHLAEAALVLTATRRQRAACVSLVPATLHRAFTLRQFARLAALAEPPDKTEVADAGALRAAVRAAAVVRGRLQPAAPADDDLPDPIGGTPMDFRRCASEIERSLTPVAALIEAAG</sequence>
<protein>
    <submittedName>
        <fullName evidence="2">Protein-tyrosine phosphatase</fullName>
    </submittedName>
</protein>
<evidence type="ECO:0000313" key="2">
    <source>
        <dbReference type="EMBL" id="TWH69856.1"/>
    </source>
</evidence>
<evidence type="ECO:0000259" key="1">
    <source>
        <dbReference type="SMART" id="SM00226"/>
    </source>
</evidence>
<dbReference type="PANTHER" id="PTHR11717">
    <property type="entry name" value="LOW MOLECULAR WEIGHT PROTEIN TYROSINE PHOSPHATASE"/>
    <property type="match status" value="1"/>
</dbReference>
<proteinExistence type="predicted"/>
<dbReference type="Pfam" id="PF01451">
    <property type="entry name" value="LMWPc"/>
    <property type="match status" value="1"/>
</dbReference>
<accession>A0A562IGA8</accession>
<name>A0A562IGA8_MICOL</name>
<dbReference type="OrthoDB" id="9784339at2"/>
<dbReference type="RefSeq" id="WP_145776297.1">
    <property type="nucleotide sequence ID" value="NZ_BAAATQ010000140.1"/>
</dbReference>
<organism evidence="2 3">
    <name type="scientific">Micromonospora olivasterospora</name>
    <dbReference type="NCBI Taxonomy" id="1880"/>
    <lineage>
        <taxon>Bacteria</taxon>
        <taxon>Bacillati</taxon>
        <taxon>Actinomycetota</taxon>
        <taxon>Actinomycetes</taxon>
        <taxon>Micromonosporales</taxon>
        <taxon>Micromonosporaceae</taxon>
        <taxon>Micromonospora</taxon>
    </lineage>
</organism>
<dbReference type="InterPro" id="IPR050438">
    <property type="entry name" value="LMW_PTPase"/>
</dbReference>
<dbReference type="GO" id="GO:0004725">
    <property type="term" value="F:protein tyrosine phosphatase activity"/>
    <property type="evidence" value="ECO:0007669"/>
    <property type="project" value="TreeGrafter"/>
</dbReference>
<dbReference type="InterPro" id="IPR036196">
    <property type="entry name" value="Ptyr_pPase_sf"/>
</dbReference>
<evidence type="ECO:0000313" key="3">
    <source>
        <dbReference type="Proteomes" id="UP000319825"/>
    </source>
</evidence>